<dbReference type="Proteomes" id="UP001204015">
    <property type="component" value="Unassembled WGS sequence"/>
</dbReference>
<evidence type="ECO:0000313" key="2">
    <source>
        <dbReference type="Proteomes" id="UP001204015"/>
    </source>
</evidence>
<feature type="non-terminal residue" evidence="1">
    <location>
        <position position="1"/>
    </location>
</feature>
<keyword evidence="2" id="KW-1185">Reference proteome</keyword>
<organism evidence="1 2">
    <name type="scientific">Segatella cerevisiae</name>
    <dbReference type="NCBI Taxonomy" id="2053716"/>
    <lineage>
        <taxon>Bacteria</taxon>
        <taxon>Pseudomonadati</taxon>
        <taxon>Bacteroidota</taxon>
        <taxon>Bacteroidia</taxon>
        <taxon>Bacteroidales</taxon>
        <taxon>Prevotellaceae</taxon>
        <taxon>Segatella</taxon>
    </lineage>
</organism>
<reference evidence="1 2" key="1">
    <citation type="submission" date="2022-06" db="EMBL/GenBank/DDBJ databases">
        <title>A taxonomic note on the genus Prevotella: Description of four novel genera and emended description of the genera Hallella and Xylanibacter.</title>
        <authorList>
            <person name="Hitch T.C.A."/>
        </authorList>
    </citation>
    <scope>NUCLEOTIDE SEQUENCE [LARGE SCALE GENOMIC DNA]</scope>
    <source>
        <strain evidence="1 2">DSM 100619</strain>
    </source>
</reference>
<protein>
    <submittedName>
        <fullName evidence="1">Uncharacterized protein</fullName>
    </submittedName>
</protein>
<dbReference type="RefSeq" id="WP_252761950.1">
    <property type="nucleotide sequence ID" value="NZ_JAMXLY010000084.1"/>
</dbReference>
<proteinExistence type="predicted"/>
<dbReference type="EMBL" id="JAMXLY010000084">
    <property type="protein sequence ID" value="MCO6026601.1"/>
    <property type="molecule type" value="Genomic_DNA"/>
</dbReference>
<accession>A0ABT1BZT6</accession>
<name>A0ABT1BZT6_9BACT</name>
<gene>
    <name evidence="1" type="ORF">NG821_12275</name>
</gene>
<evidence type="ECO:0000313" key="1">
    <source>
        <dbReference type="EMBL" id="MCO6026601.1"/>
    </source>
</evidence>
<comment type="caution">
    <text evidence="1">The sequence shown here is derived from an EMBL/GenBank/DDBJ whole genome shotgun (WGS) entry which is preliminary data.</text>
</comment>
<sequence>YCIACQISPYWGLLAPKLPGVFRYRLFHLTNTQELHFYIELAYADRLSQDRRAESWIEVKKN</sequence>